<dbReference type="GO" id="GO:0006508">
    <property type="term" value="P:proteolysis"/>
    <property type="evidence" value="ECO:0007669"/>
    <property type="project" value="UniProtKB-KW"/>
</dbReference>
<evidence type="ECO:0000256" key="2">
    <source>
        <dbReference type="ARBA" id="ARBA00022670"/>
    </source>
</evidence>
<dbReference type="Pfam" id="PF13365">
    <property type="entry name" value="Trypsin_2"/>
    <property type="match status" value="1"/>
</dbReference>
<evidence type="ECO:0000259" key="8">
    <source>
        <dbReference type="Pfam" id="PF19955"/>
    </source>
</evidence>
<evidence type="ECO:0000256" key="4">
    <source>
        <dbReference type="ARBA" id="ARBA00022801"/>
    </source>
</evidence>
<reference evidence="9 10" key="1">
    <citation type="submission" date="2019-01" db="EMBL/GenBank/DDBJ databases">
        <title>Filimonas sp. strain TTM-71.</title>
        <authorList>
            <person name="Chen W.-M."/>
        </authorList>
    </citation>
    <scope>NUCLEOTIDE SEQUENCE [LARGE SCALE GENOMIC DNA]</scope>
    <source>
        <strain evidence="9 10">TTM-71</strain>
    </source>
</reference>
<keyword evidence="2 7" id="KW-0645">Protease</keyword>
<feature type="active site" description="Charge relay system" evidence="6">
    <location>
        <position position="204"/>
    </location>
</feature>
<keyword evidence="5 7" id="KW-0720">Serine protease</keyword>
<evidence type="ECO:0000256" key="1">
    <source>
        <dbReference type="ARBA" id="ARBA00008764"/>
    </source>
</evidence>
<dbReference type="OrthoDB" id="9770276at2"/>
<dbReference type="PANTHER" id="PTHR36234:SF5">
    <property type="entry name" value="LYSYL ENDOPEPTIDASE"/>
    <property type="match status" value="1"/>
</dbReference>
<dbReference type="Pfam" id="PF19955">
    <property type="entry name" value="EAD1"/>
    <property type="match status" value="1"/>
</dbReference>
<dbReference type="InterPro" id="IPR009003">
    <property type="entry name" value="Peptidase_S1_PA"/>
</dbReference>
<name>A0A4Q1DAF3_9BACT</name>
<dbReference type="AlphaFoldDB" id="A0A4Q1DAF3"/>
<evidence type="ECO:0000256" key="6">
    <source>
        <dbReference type="PIRSR" id="PIRSR608256-1"/>
    </source>
</evidence>
<feature type="domain" description="Effector-associated" evidence="8">
    <location>
        <begin position="6"/>
        <end position="77"/>
    </location>
</feature>
<feature type="active site" description="Charge relay system" evidence="6">
    <location>
        <position position="159"/>
    </location>
</feature>
<dbReference type="PANTHER" id="PTHR36234">
    <property type="entry name" value="LYSYL ENDOPEPTIDASE"/>
    <property type="match status" value="1"/>
</dbReference>
<comment type="similarity">
    <text evidence="1 7">Belongs to the peptidase S1B family.</text>
</comment>
<evidence type="ECO:0000256" key="7">
    <source>
        <dbReference type="RuleBase" id="RU004296"/>
    </source>
</evidence>
<organism evidence="9 10">
    <name type="scientific">Filimonas effusa</name>
    <dbReference type="NCBI Taxonomy" id="2508721"/>
    <lineage>
        <taxon>Bacteria</taxon>
        <taxon>Pseudomonadati</taxon>
        <taxon>Bacteroidota</taxon>
        <taxon>Chitinophagia</taxon>
        <taxon>Chitinophagales</taxon>
        <taxon>Chitinophagaceae</taxon>
        <taxon>Filimonas</taxon>
    </lineage>
</organism>
<feature type="active site" description="Charge relay system" evidence="6">
    <location>
        <position position="273"/>
    </location>
</feature>
<proteinExistence type="inferred from homology"/>
<dbReference type="InterPro" id="IPR043504">
    <property type="entry name" value="Peptidase_S1_PA_chymotrypsin"/>
</dbReference>
<dbReference type="RefSeq" id="WP_129002132.1">
    <property type="nucleotide sequence ID" value="NZ_SDHZ01000001.1"/>
</dbReference>
<dbReference type="SUPFAM" id="SSF50494">
    <property type="entry name" value="Trypsin-like serine proteases"/>
    <property type="match status" value="1"/>
</dbReference>
<dbReference type="PRINTS" id="PR00839">
    <property type="entry name" value="V8PROTEASE"/>
</dbReference>
<dbReference type="Gene3D" id="2.40.10.10">
    <property type="entry name" value="Trypsin-like serine proteases"/>
    <property type="match status" value="2"/>
</dbReference>
<dbReference type="InterPro" id="IPR045430">
    <property type="entry name" value="EAD1"/>
</dbReference>
<dbReference type="Proteomes" id="UP000290545">
    <property type="component" value="Unassembled WGS sequence"/>
</dbReference>
<keyword evidence="4 7" id="KW-0378">Hydrolase</keyword>
<keyword evidence="3" id="KW-0732">Signal</keyword>
<keyword evidence="10" id="KW-1185">Reference proteome</keyword>
<dbReference type="GO" id="GO:0008236">
    <property type="term" value="F:serine-type peptidase activity"/>
    <property type="evidence" value="ECO:0007669"/>
    <property type="project" value="UniProtKB-KW"/>
</dbReference>
<accession>A0A4Q1DAF3</accession>
<dbReference type="EC" id="3.4.21.-" evidence="7"/>
<evidence type="ECO:0000256" key="3">
    <source>
        <dbReference type="ARBA" id="ARBA00022729"/>
    </source>
</evidence>
<dbReference type="EMBL" id="SDHZ01000001">
    <property type="protein sequence ID" value="RXK86382.1"/>
    <property type="molecule type" value="Genomic_DNA"/>
</dbReference>
<evidence type="ECO:0000313" key="10">
    <source>
        <dbReference type="Proteomes" id="UP000290545"/>
    </source>
</evidence>
<gene>
    <name evidence="9" type="ORF">ESB13_06140</name>
</gene>
<evidence type="ECO:0000313" key="9">
    <source>
        <dbReference type="EMBL" id="RXK86382.1"/>
    </source>
</evidence>
<dbReference type="InterPro" id="IPR008256">
    <property type="entry name" value="Peptidase_S1B"/>
</dbReference>
<protein>
    <recommendedName>
        <fullName evidence="7">Serine protease</fullName>
        <ecNumber evidence="7">3.4.21.-</ecNumber>
    </recommendedName>
</protein>
<comment type="caution">
    <text evidence="9">The sequence shown here is derived from an EMBL/GenBank/DDBJ whole genome shotgun (WGS) entry which is preliminary data.</text>
</comment>
<sequence>MWKYLQLCQTLKALYYTQEEIITLLKKAGLEAGDFNLTGRGIVVWVGIITRLEQLDNIKQLVQAALEDFPKNPVLLATMADHPQANAGVYNGREIDWKDGPVSKKTLEKITGEKSTLLPVSFMEKGIIKARAVARIETSDSLGTGFLISKDNLFLTNNHVLHSREESGLSKVQFNYQKTNTGALAIFEEFEVDNTVFETSVADDWSIVKIKGNPAEKYGFLKLTETKTRKDDFVNIIQHPGGEDKKIGIYHNIVTYADDNIVQYLTDTMPGSSGAPVFDSDWNVVALHHSGGWIKEPGAPTEALRNEGINITKIIHQLTTLGFEL</sequence>
<evidence type="ECO:0000256" key="5">
    <source>
        <dbReference type="ARBA" id="ARBA00022825"/>
    </source>
</evidence>